<feature type="domain" description="GST N-terminal" evidence="1">
    <location>
        <begin position="1"/>
        <end position="82"/>
    </location>
</feature>
<comment type="caution">
    <text evidence="2">The sequence shown here is derived from an EMBL/GenBank/DDBJ whole genome shotgun (WGS) entry which is preliminary data.</text>
</comment>
<dbReference type="Proteomes" id="UP000609121">
    <property type="component" value="Unassembled WGS sequence"/>
</dbReference>
<dbReference type="EMBL" id="JACVXA010000032">
    <property type="protein sequence ID" value="MBE3638795.1"/>
    <property type="molecule type" value="Genomic_DNA"/>
</dbReference>
<dbReference type="CDD" id="cd03049">
    <property type="entry name" value="GST_N_3"/>
    <property type="match status" value="1"/>
</dbReference>
<dbReference type="Gene3D" id="1.20.1050.10">
    <property type="match status" value="1"/>
</dbReference>
<dbReference type="RefSeq" id="WP_193182784.1">
    <property type="nucleotide sequence ID" value="NZ_JACVXA010000032.1"/>
</dbReference>
<name>A0A8J6Z9I1_9RHOB</name>
<dbReference type="AlphaFoldDB" id="A0A8J6Z9I1"/>
<dbReference type="SUPFAM" id="SSF52833">
    <property type="entry name" value="Thioredoxin-like"/>
    <property type="match status" value="1"/>
</dbReference>
<reference evidence="2" key="1">
    <citation type="submission" date="2020-09" db="EMBL/GenBank/DDBJ databases">
        <title>A novel bacterium of genus Mangrovicoccus, isolated from South China Sea.</title>
        <authorList>
            <person name="Huang H."/>
            <person name="Mo K."/>
            <person name="Hu Y."/>
        </authorList>
    </citation>
    <scope>NUCLEOTIDE SEQUENCE</scope>
    <source>
        <strain evidence="2">HB182678</strain>
    </source>
</reference>
<dbReference type="Pfam" id="PF13409">
    <property type="entry name" value="GST_N_2"/>
    <property type="match status" value="1"/>
</dbReference>
<evidence type="ECO:0000313" key="3">
    <source>
        <dbReference type="Proteomes" id="UP000609121"/>
    </source>
</evidence>
<dbReference type="InterPro" id="IPR036282">
    <property type="entry name" value="Glutathione-S-Trfase_C_sf"/>
</dbReference>
<gene>
    <name evidence="2" type="ORF">ICN82_11315</name>
</gene>
<dbReference type="InterPro" id="IPR036249">
    <property type="entry name" value="Thioredoxin-like_sf"/>
</dbReference>
<dbReference type="PROSITE" id="PS50404">
    <property type="entry name" value="GST_NTER"/>
    <property type="match status" value="1"/>
</dbReference>
<sequence length="214" mass="23007">MKLHWSPRSPFVRKVMITLHETGRLDEVELMRNVVAAHLPPNPAVLADNPLGKIPALVTDDGVLFDSRVICAYLDRDEVLPDGPRAQTWAALADGATDILLAWRTELSRPIGPWAAITGSYLVKIRAVMAHLEAEVGSLTAAPFGPGHVALVCFLGQLDFRWPDCAWRDHFPGLAALAADWAARPSVAATAVVDDGTGDNALTAGILTFAKETT</sequence>
<keyword evidence="3" id="KW-1185">Reference proteome</keyword>
<dbReference type="SUPFAM" id="SSF47616">
    <property type="entry name" value="GST C-terminal domain-like"/>
    <property type="match status" value="1"/>
</dbReference>
<evidence type="ECO:0000313" key="2">
    <source>
        <dbReference type="EMBL" id="MBE3638795.1"/>
    </source>
</evidence>
<proteinExistence type="predicted"/>
<dbReference type="InterPro" id="IPR004045">
    <property type="entry name" value="Glutathione_S-Trfase_N"/>
</dbReference>
<protein>
    <submittedName>
        <fullName evidence="2">Glutathione S-transferase N-terminal domain-containing protein</fullName>
    </submittedName>
</protein>
<dbReference type="Gene3D" id="3.40.30.10">
    <property type="entry name" value="Glutaredoxin"/>
    <property type="match status" value="1"/>
</dbReference>
<accession>A0A8J6Z9I1</accession>
<evidence type="ECO:0000259" key="1">
    <source>
        <dbReference type="PROSITE" id="PS50404"/>
    </source>
</evidence>
<organism evidence="2 3">
    <name type="scientific">Mangrovicoccus algicola</name>
    <dbReference type="NCBI Taxonomy" id="2771008"/>
    <lineage>
        <taxon>Bacteria</taxon>
        <taxon>Pseudomonadati</taxon>
        <taxon>Pseudomonadota</taxon>
        <taxon>Alphaproteobacteria</taxon>
        <taxon>Rhodobacterales</taxon>
        <taxon>Paracoccaceae</taxon>
        <taxon>Mangrovicoccus</taxon>
    </lineage>
</organism>